<keyword evidence="1" id="KW-0472">Membrane</keyword>
<evidence type="ECO:0000256" key="1">
    <source>
        <dbReference type="SAM" id="Phobius"/>
    </source>
</evidence>
<sequence length="109" mass="13155">MDNPRLIENSTKNFLFQTLQKCHYNRVILYYYTLNIGILVLFFGIIGMVLYYSYKNKLSPYELEQKILKDQQYVLSKIRYHQEDKKNMQNSQISSITNLPYIQGNQWFP</sequence>
<keyword evidence="1" id="KW-1133">Transmembrane helix</keyword>
<dbReference type="AlphaFoldDB" id="A0A6C0HS85"/>
<evidence type="ECO:0000313" key="2">
    <source>
        <dbReference type="EMBL" id="QHT83588.1"/>
    </source>
</evidence>
<organism evidence="2">
    <name type="scientific">viral metagenome</name>
    <dbReference type="NCBI Taxonomy" id="1070528"/>
    <lineage>
        <taxon>unclassified sequences</taxon>
        <taxon>metagenomes</taxon>
        <taxon>organismal metagenomes</taxon>
    </lineage>
</organism>
<keyword evidence="1" id="KW-0812">Transmembrane</keyword>
<proteinExistence type="predicted"/>
<evidence type="ECO:0008006" key="3">
    <source>
        <dbReference type="Google" id="ProtNLM"/>
    </source>
</evidence>
<name>A0A6C0HS85_9ZZZZ</name>
<dbReference type="EMBL" id="MN740010">
    <property type="protein sequence ID" value="QHT83588.1"/>
    <property type="molecule type" value="Genomic_DNA"/>
</dbReference>
<accession>A0A6C0HS85</accession>
<feature type="transmembrane region" description="Helical" evidence="1">
    <location>
        <begin position="29"/>
        <end position="52"/>
    </location>
</feature>
<protein>
    <recommendedName>
        <fullName evidence="3">Transmembrane protein</fullName>
    </recommendedName>
</protein>
<reference evidence="2" key="1">
    <citation type="journal article" date="2020" name="Nature">
        <title>Giant virus diversity and host interactions through global metagenomics.</title>
        <authorList>
            <person name="Schulz F."/>
            <person name="Roux S."/>
            <person name="Paez-Espino D."/>
            <person name="Jungbluth S."/>
            <person name="Walsh D.A."/>
            <person name="Denef V.J."/>
            <person name="McMahon K.D."/>
            <person name="Konstantinidis K.T."/>
            <person name="Eloe-Fadrosh E.A."/>
            <person name="Kyrpides N.C."/>
            <person name="Woyke T."/>
        </authorList>
    </citation>
    <scope>NUCLEOTIDE SEQUENCE</scope>
    <source>
        <strain evidence="2">GVMAG-M-3300023184-168</strain>
    </source>
</reference>